<dbReference type="Pfam" id="PF13873">
    <property type="entry name" value="Myb_DNA-bind_5"/>
    <property type="match status" value="1"/>
</dbReference>
<evidence type="ECO:0000256" key="1">
    <source>
        <dbReference type="SAM" id="MobiDB-lite"/>
    </source>
</evidence>
<keyword evidence="4" id="KW-1185">Reference proteome</keyword>
<feature type="compositionally biased region" description="Low complexity" evidence="1">
    <location>
        <begin position="99"/>
        <end position="123"/>
    </location>
</feature>
<evidence type="ECO:0000259" key="2">
    <source>
        <dbReference type="Pfam" id="PF13873"/>
    </source>
</evidence>
<feature type="region of interest" description="Disordered" evidence="1">
    <location>
        <begin position="395"/>
        <end position="428"/>
    </location>
</feature>
<organism evidence="3 4">
    <name type="scientific">Mucor velutinosus</name>
    <dbReference type="NCBI Taxonomy" id="708070"/>
    <lineage>
        <taxon>Eukaryota</taxon>
        <taxon>Fungi</taxon>
        <taxon>Fungi incertae sedis</taxon>
        <taxon>Mucoromycota</taxon>
        <taxon>Mucoromycotina</taxon>
        <taxon>Mucoromycetes</taxon>
        <taxon>Mucorales</taxon>
        <taxon>Mucorineae</taxon>
        <taxon>Mucoraceae</taxon>
        <taxon>Mucor</taxon>
    </lineage>
</organism>
<dbReference type="InterPro" id="IPR028002">
    <property type="entry name" value="Myb_DNA-bind_5"/>
</dbReference>
<dbReference type="EMBL" id="JASEJX010000030">
    <property type="protein sequence ID" value="KAK4511209.1"/>
    <property type="molecule type" value="Genomic_DNA"/>
</dbReference>
<evidence type="ECO:0000313" key="3">
    <source>
        <dbReference type="EMBL" id="KAK4511209.1"/>
    </source>
</evidence>
<dbReference type="RefSeq" id="XP_064677875.1">
    <property type="nucleotide sequence ID" value="XM_064831595.1"/>
</dbReference>
<name>A0AAN7D682_9FUNG</name>
<proteinExistence type="predicted"/>
<accession>A0AAN7D682</accession>
<sequence>MANNNSIFVPQTFNGARMVNVTKRTPTSSSTSLEATAATTVSHPAPDATAATNDAPSSEPKKDSKPDTNAVDASPKAKVIAIKPYASSQSVIDTRTKSSHTSRTSIPTSSSSSKAPIVPSPAAEQQPQATPIPVQPRVSPQQQIMHPHIIIQPSFPGPYDVVGYERVWSEANVAVLIQLHRKHYNGVTSMDMDQQNAAWTALTSEYNAITADNRSTPALIKKWGKLMAKYNAERAFLIMPRPQGLQQPVPTVSYWNHFQYMDSYLSHVPIPENCILKRKRRERDNEESDSSDQITAATTFHTKRLCAMDLNMKLLETQRVFMEKTLDKQNTQIEMMKANAESMHKMNMKFVNICEKACTRSQTNEERYLNLLEKCLVLNNKDYSKKNVASAVISELQQQTKGASPRPESPTLSTYSSASSELAKAVQE</sequence>
<feature type="region of interest" description="Disordered" evidence="1">
    <location>
        <begin position="89"/>
        <end position="135"/>
    </location>
</feature>
<gene>
    <name evidence="3" type="primary">VAC7_4</name>
    <name evidence="3" type="ORF">ATC70_012423</name>
</gene>
<protein>
    <submittedName>
        <fullName evidence="3">Vacuolar inheritance and morphology protein</fullName>
    </submittedName>
</protein>
<reference evidence="3 4" key="1">
    <citation type="submission" date="2022-11" db="EMBL/GenBank/DDBJ databases">
        <title>Mucor velutinosus strain NIH1002 WGS.</title>
        <authorList>
            <person name="Subramanian P."/>
            <person name="Mullikin J.C."/>
            <person name="Segre J.A."/>
            <person name="Zelazny A.M."/>
        </authorList>
    </citation>
    <scope>NUCLEOTIDE SEQUENCE [LARGE SCALE GENOMIC DNA]</scope>
    <source>
        <strain evidence="3 4">NIH1002</strain>
    </source>
</reference>
<feature type="domain" description="Myb/SANT-like DNA-binding" evidence="2">
    <location>
        <begin position="168"/>
        <end position="228"/>
    </location>
</feature>
<dbReference type="GeneID" id="89956109"/>
<comment type="caution">
    <text evidence="3">The sequence shown here is derived from an EMBL/GenBank/DDBJ whole genome shotgun (WGS) entry which is preliminary data.</text>
</comment>
<feature type="compositionally biased region" description="Low complexity" evidence="1">
    <location>
        <begin position="409"/>
        <end position="428"/>
    </location>
</feature>
<feature type="compositionally biased region" description="Low complexity" evidence="1">
    <location>
        <begin position="25"/>
        <end position="56"/>
    </location>
</feature>
<dbReference type="Proteomes" id="UP001304243">
    <property type="component" value="Unassembled WGS sequence"/>
</dbReference>
<feature type="region of interest" description="Disordered" evidence="1">
    <location>
        <begin position="19"/>
        <end position="76"/>
    </location>
</feature>
<evidence type="ECO:0000313" key="4">
    <source>
        <dbReference type="Proteomes" id="UP001304243"/>
    </source>
</evidence>
<dbReference type="AlphaFoldDB" id="A0AAN7D682"/>